<evidence type="ECO:0000256" key="4">
    <source>
        <dbReference type="ARBA" id="ARBA00022692"/>
    </source>
</evidence>
<keyword evidence="5 8" id="KW-1133">Transmembrane helix</keyword>
<dbReference type="STRING" id="400727.A0A2T7PA41"/>
<dbReference type="PANTHER" id="PTHR11119">
    <property type="entry name" value="XANTHINE-URACIL / VITAMIN C PERMEASE FAMILY MEMBER"/>
    <property type="match status" value="1"/>
</dbReference>
<feature type="transmembrane region" description="Helical" evidence="8">
    <location>
        <begin position="392"/>
        <end position="411"/>
    </location>
</feature>
<accession>A0A2T7PA41</accession>
<comment type="subcellular location">
    <subcellularLocation>
        <location evidence="1">Membrane</location>
        <topology evidence="1">Multi-pass membrane protein</topology>
    </subcellularLocation>
</comment>
<feature type="transmembrane region" description="Helical" evidence="8">
    <location>
        <begin position="423"/>
        <end position="440"/>
    </location>
</feature>
<feature type="transmembrane region" description="Helical" evidence="8">
    <location>
        <begin position="368"/>
        <end position="386"/>
    </location>
</feature>
<evidence type="ECO:0000256" key="5">
    <source>
        <dbReference type="ARBA" id="ARBA00022989"/>
    </source>
</evidence>
<feature type="transmembrane region" description="Helical" evidence="8">
    <location>
        <begin position="460"/>
        <end position="480"/>
    </location>
</feature>
<reference evidence="9 10" key="1">
    <citation type="submission" date="2018-04" db="EMBL/GenBank/DDBJ databases">
        <title>The genome of golden apple snail Pomacea canaliculata provides insight into stress tolerance and invasive adaptation.</title>
        <authorList>
            <person name="Liu C."/>
            <person name="Liu B."/>
            <person name="Ren Y."/>
            <person name="Zhang Y."/>
            <person name="Wang H."/>
            <person name="Li S."/>
            <person name="Jiang F."/>
            <person name="Yin L."/>
            <person name="Zhang G."/>
            <person name="Qian W."/>
            <person name="Fan W."/>
        </authorList>
    </citation>
    <scope>NUCLEOTIDE SEQUENCE [LARGE SCALE GENOMIC DNA]</scope>
    <source>
        <strain evidence="9">SZHN2017</strain>
        <tissue evidence="9">Muscle</tissue>
    </source>
</reference>
<comment type="similarity">
    <text evidence="2">Belongs to the nucleobase:cation symporter-2 (NCS2) (TC 2.A.40) family.</text>
</comment>
<sequence length="552" mass="59123">MSSTVISRLCPQHCLTSFGAMVSVALILQKPLCMSADPVGVSQIQCTIFMVGGIATLLQSTFGISFNLRTSSTTTAYQERSEVRNGTNGTSTLPEDPSEVWQKRQSPHALHSFMPPSPSAADPGRRHGGLVVPGCAGLQRHHDYFPAADQSPGRDPHHHPSGAPPFRSCGGEVVQAMDSGPNRAFLSESPSDLHSCLVAKILPWKGLQGKRINIRIFGLFPVLLGMGVTWLLCWVLTITDALPREENRWGHDARTDAKASVLIEAQWIRVPYPGQWGLPTVSTGAVFGMLAGVLSSMIESVGDYYACARLSNAPPPPPHAINRGLGVEGIACVLAGAFGSANGTTSFSENIAAIGITKVASRRVIQTAGLLLIIMGCTGKVGAFFVSLPDPVVGGMFLCMFSMITSVGLSNIQYVNMRKTRNLCVLGLSLFLGLWIPKWVSANTEHITTGSEVGNQIVSVLLSTNMFVGGFIGFVLDNLLPGTPKDRGITLWRQETTCPTQRASRVSSSELYRVPFFSSLIDRFPFWGKLPFCPPASATTSSPGSADHDAQV</sequence>
<name>A0A2T7PA41_POMCA</name>
<evidence type="ECO:0000313" key="9">
    <source>
        <dbReference type="EMBL" id="PVD30287.1"/>
    </source>
</evidence>
<dbReference type="EMBL" id="PZQS01000005">
    <property type="protein sequence ID" value="PVD30287.1"/>
    <property type="molecule type" value="Genomic_DNA"/>
</dbReference>
<keyword evidence="3" id="KW-0813">Transport</keyword>
<dbReference type="InterPro" id="IPR006042">
    <property type="entry name" value="Xan_ur_permease"/>
</dbReference>
<dbReference type="Pfam" id="PF00860">
    <property type="entry name" value="Xan_ur_permease"/>
    <property type="match status" value="1"/>
</dbReference>
<feature type="transmembrane region" description="Helical" evidence="8">
    <location>
        <begin position="276"/>
        <end position="294"/>
    </location>
</feature>
<feature type="transmembrane region" description="Helical" evidence="8">
    <location>
        <begin position="216"/>
        <end position="237"/>
    </location>
</feature>
<dbReference type="AlphaFoldDB" id="A0A2T7PA41"/>
<keyword evidence="4 8" id="KW-0812">Transmembrane</keyword>
<feature type="region of interest" description="Disordered" evidence="7">
    <location>
        <begin position="75"/>
        <end position="128"/>
    </location>
</feature>
<keyword evidence="10" id="KW-1185">Reference proteome</keyword>
<dbReference type="PROSITE" id="PS01116">
    <property type="entry name" value="XANTH_URACIL_PERMASE"/>
    <property type="match status" value="1"/>
</dbReference>
<dbReference type="OrthoDB" id="1641903at2759"/>
<dbReference type="GO" id="GO:0022857">
    <property type="term" value="F:transmembrane transporter activity"/>
    <property type="evidence" value="ECO:0007669"/>
    <property type="project" value="InterPro"/>
</dbReference>
<protein>
    <submittedName>
        <fullName evidence="9">Uncharacterized protein</fullName>
    </submittedName>
</protein>
<dbReference type="GO" id="GO:0005886">
    <property type="term" value="C:plasma membrane"/>
    <property type="evidence" value="ECO:0007669"/>
    <property type="project" value="UniProtKB-ARBA"/>
</dbReference>
<evidence type="ECO:0000256" key="1">
    <source>
        <dbReference type="ARBA" id="ARBA00004141"/>
    </source>
</evidence>
<feature type="region of interest" description="Disordered" evidence="7">
    <location>
        <begin position="145"/>
        <end position="167"/>
    </location>
</feature>
<organism evidence="9 10">
    <name type="scientific">Pomacea canaliculata</name>
    <name type="common">Golden apple snail</name>
    <dbReference type="NCBI Taxonomy" id="400727"/>
    <lineage>
        <taxon>Eukaryota</taxon>
        <taxon>Metazoa</taxon>
        <taxon>Spiralia</taxon>
        <taxon>Lophotrochozoa</taxon>
        <taxon>Mollusca</taxon>
        <taxon>Gastropoda</taxon>
        <taxon>Caenogastropoda</taxon>
        <taxon>Architaenioglossa</taxon>
        <taxon>Ampullarioidea</taxon>
        <taxon>Ampullariidae</taxon>
        <taxon>Pomacea</taxon>
    </lineage>
</organism>
<gene>
    <name evidence="9" type="ORF">C0Q70_09551</name>
</gene>
<proteinExistence type="inferred from homology"/>
<evidence type="ECO:0000313" key="10">
    <source>
        <dbReference type="Proteomes" id="UP000245119"/>
    </source>
</evidence>
<comment type="caution">
    <text evidence="9">The sequence shown here is derived from an EMBL/GenBank/DDBJ whole genome shotgun (WGS) entry which is preliminary data.</text>
</comment>
<keyword evidence="6 8" id="KW-0472">Membrane</keyword>
<evidence type="ECO:0000256" key="3">
    <source>
        <dbReference type="ARBA" id="ARBA00022448"/>
    </source>
</evidence>
<dbReference type="InterPro" id="IPR006043">
    <property type="entry name" value="NCS2"/>
</dbReference>
<evidence type="ECO:0000256" key="2">
    <source>
        <dbReference type="ARBA" id="ARBA00008821"/>
    </source>
</evidence>
<evidence type="ECO:0000256" key="6">
    <source>
        <dbReference type="ARBA" id="ARBA00023136"/>
    </source>
</evidence>
<dbReference type="Proteomes" id="UP000245119">
    <property type="component" value="Linkage Group LG5"/>
</dbReference>
<evidence type="ECO:0000256" key="8">
    <source>
        <dbReference type="SAM" id="Phobius"/>
    </source>
</evidence>
<evidence type="ECO:0000256" key="7">
    <source>
        <dbReference type="SAM" id="MobiDB-lite"/>
    </source>
</evidence>
<feature type="compositionally biased region" description="Polar residues" evidence="7">
    <location>
        <begin position="75"/>
        <end position="93"/>
    </location>
</feature>